<feature type="chain" id="PRO_5046172720" evidence="2">
    <location>
        <begin position="25"/>
        <end position="266"/>
    </location>
</feature>
<evidence type="ECO:0000259" key="3">
    <source>
        <dbReference type="Pfam" id="PF13505"/>
    </source>
</evidence>
<evidence type="ECO:0000313" key="5">
    <source>
        <dbReference type="Proteomes" id="UP001164020"/>
    </source>
</evidence>
<reference evidence="4" key="1">
    <citation type="submission" date="2022-12" db="EMBL/GenBank/DDBJ databases">
        <title>Jiella pelagia sp. nov., isolated from phosphonate enriched culture of Northwest Pacific surface seawater.</title>
        <authorList>
            <person name="Shin D.Y."/>
            <person name="Hwang C.Y."/>
        </authorList>
    </citation>
    <scope>NUCLEOTIDE SEQUENCE</scope>
    <source>
        <strain evidence="4">HL-NP1</strain>
    </source>
</reference>
<dbReference type="InterPro" id="IPR011250">
    <property type="entry name" value="OMP/PagP_B-barrel"/>
</dbReference>
<dbReference type="RefSeq" id="WP_268882620.1">
    <property type="nucleotide sequence ID" value="NZ_CP114029.1"/>
</dbReference>
<sequence>MKVWNWFGAIASVAICSASGGAVAADLSPIYDMPEYQSVPEVQPVEIGTGWYLRGDVGYQFESDLDTSFGVDVNGVSVLSGSSDGLQLPATAAFSAGIGYKFNEFLRADATVGYWGSDVDGASLRAGSLSLDTEAKAYEVMANAYVDLGTYAGFTPYLGAGAGGVHVSYNLDCDYGGVDCSSALNDLGIEDGADWRFAYSLMAGVSYDVSRNLKIDVGYRFTDVDGGDMLSISGVDAATGDVVTAHSSDDGFKRHTIQAGIRYSIW</sequence>
<evidence type="ECO:0000313" key="4">
    <source>
        <dbReference type="EMBL" id="WAP70166.1"/>
    </source>
</evidence>
<dbReference type="EMBL" id="CP114029">
    <property type="protein sequence ID" value="WAP70166.1"/>
    <property type="molecule type" value="Genomic_DNA"/>
</dbReference>
<accession>A0ABY7C359</accession>
<evidence type="ECO:0000256" key="1">
    <source>
        <dbReference type="ARBA" id="ARBA00022729"/>
    </source>
</evidence>
<name>A0ABY7C359_9HYPH</name>
<evidence type="ECO:0000256" key="2">
    <source>
        <dbReference type="SAM" id="SignalP"/>
    </source>
</evidence>
<feature type="domain" description="Outer membrane protein beta-barrel" evidence="3">
    <location>
        <begin position="63"/>
        <end position="263"/>
    </location>
</feature>
<proteinExistence type="predicted"/>
<keyword evidence="5" id="KW-1185">Reference proteome</keyword>
<dbReference type="SUPFAM" id="SSF56925">
    <property type="entry name" value="OMPA-like"/>
    <property type="match status" value="1"/>
</dbReference>
<organism evidence="4 5">
    <name type="scientific">Jiella pelagia</name>
    <dbReference type="NCBI Taxonomy" id="2986949"/>
    <lineage>
        <taxon>Bacteria</taxon>
        <taxon>Pseudomonadati</taxon>
        <taxon>Pseudomonadota</taxon>
        <taxon>Alphaproteobacteria</taxon>
        <taxon>Hyphomicrobiales</taxon>
        <taxon>Aurantimonadaceae</taxon>
        <taxon>Jiella</taxon>
    </lineage>
</organism>
<dbReference type="Gene3D" id="2.40.160.20">
    <property type="match status" value="1"/>
</dbReference>
<feature type="signal peptide" evidence="2">
    <location>
        <begin position="1"/>
        <end position="24"/>
    </location>
</feature>
<keyword evidence="1 2" id="KW-0732">Signal</keyword>
<protein>
    <submittedName>
        <fullName evidence="4">Outer membrane beta-barrel protein</fullName>
    </submittedName>
</protein>
<dbReference type="Proteomes" id="UP001164020">
    <property type="component" value="Chromosome"/>
</dbReference>
<gene>
    <name evidence="4" type="ORF">OH818_08650</name>
</gene>
<dbReference type="InterPro" id="IPR027385">
    <property type="entry name" value="Beta-barrel_OMP"/>
</dbReference>
<dbReference type="Pfam" id="PF13505">
    <property type="entry name" value="OMP_b-brl"/>
    <property type="match status" value="1"/>
</dbReference>